<dbReference type="VEuPathDB" id="VectorBase:HLOH_047717"/>
<sequence>MHWWMCEMTSLWLQSSRERPFTSRISSPTSKSARSAGEPATRGERRTRTSTAGRNLAAACFAAPTRKTPGRAAPPRVPPSHRSRAAAKRPTRDPPAAAASIVSAREPAARAESGS</sequence>
<protein>
    <submittedName>
        <fullName evidence="2">Uncharacterized protein</fullName>
    </submittedName>
</protein>
<proteinExistence type="predicted"/>
<dbReference type="Proteomes" id="UP000821853">
    <property type="component" value="Chromosome 5"/>
</dbReference>
<organism evidence="2 3">
    <name type="scientific">Haemaphysalis longicornis</name>
    <name type="common">Bush tick</name>
    <dbReference type="NCBI Taxonomy" id="44386"/>
    <lineage>
        <taxon>Eukaryota</taxon>
        <taxon>Metazoa</taxon>
        <taxon>Ecdysozoa</taxon>
        <taxon>Arthropoda</taxon>
        <taxon>Chelicerata</taxon>
        <taxon>Arachnida</taxon>
        <taxon>Acari</taxon>
        <taxon>Parasitiformes</taxon>
        <taxon>Ixodida</taxon>
        <taxon>Ixodoidea</taxon>
        <taxon>Ixodidae</taxon>
        <taxon>Haemaphysalinae</taxon>
        <taxon>Haemaphysalis</taxon>
    </lineage>
</organism>
<dbReference type="AlphaFoldDB" id="A0A9J6GLB8"/>
<accession>A0A9J6GLB8</accession>
<dbReference type="EMBL" id="JABSTR010000007">
    <property type="protein sequence ID" value="KAH9375399.1"/>
    <property type="molecule type" value="Genomic_DNA"/>
</dbReference>
<evidence type="ECO:0000256" key="1">
    <source>
        <dbReference type="SAM" id="MobiDB-lite"/>
    </source>
</evidence>
<comment type="caution">
    <text evidence="2">The sequence shown here is derived from an EMBL/GenBank/DDBJ whole genome shotgun (WGS) entry which is preliminary data.</text>
</comment>
<evidence type="ECO:0000313" key="3">
    <source>
        <dbReference type="Proteomes" id="UP000821853"/>
    </source>
</evidence>
<gene>
    <name evidence="2" type="ORF">HPB48_010745</name>
</gene>
<feature type="compositionally biased region" description="Polar residues" evidence="1">
    <location>
        <begin position="23"/>
        <end position="33"/>
    </location>
</feature>
<name>A0A9J6GLB8_HAELO</name>
<feature type="compositionally biased region" description="Basic residues" evidence="1">
    <location>
        <begin position="79"/>
        <end position="89"/>
    </location>
</feature>
<evidence type="ECO:0000313" key="2">
    <source>
        <dbReference type="EMBL" id="KAH9375399.1"/>
    </source>
</evidence>
<keyword evidence="3" id="KW-1185">Reference proteome</keyword>
<reference evidence="2 3" key="1">
    <citation type="journal article" date="2020" name="Cell">
        <title>Large-Scale Comparative Analyses of Tick Genomes Elucidate Their Genetic Diversity and Vector Capacities.</title>
        <authorList>
            <consortium name="Tick Genome and Microbiome Consortium (TIGMIC)"/>
            <person name="Jia N."/>
            <person name="Wang J."/>
            <person name="Shi W."/>
            <person name="Du L."/>
            <person name="Sun Y."/>
            <person name="Zhan W."/>
            <person name="Jiang J.F."/>
            <person name="Wang Q."/>
            <person name="Zhang B."/>
            <person name="Ji P."/>
            <person name="Bell-Sakyi L."/>
            <person name="Cui X.M."/>
            <person name="Yuan T.T."/>
            <person name="Jiang B.G."/>
            <person name="Yang W.F."/>
            <person name="Lam T.T."/>
            <person name="Chang Q.C."/>
            <person name="Ding S.J."/>
            <person name="Wang X.J."/>
            <person name="Zhu J.G."/>
            <person name="Ruan X.D."/>
            <person name="Zhao L."/>
            <person name="Wei J.T."/>
            <person name="Ye R.Z."/>
            <person name="Que T.C."/>
            <person name="Du C.H."/>
            <person name="Zhou Y.H."/>
            <person name="Cheng J.X."/>
            <person name="Dai P.F."/>
            <person name="Guo W.B."/>
            <person name="Han X.H."/>
            <person name="Huang E.J."/>
            <person name="Li L.F."/>
            <person name="Wei W."/>
            <person name="Gao Y.C."/>
            <person name="Liu J.Z."/>
            <person name="Shao H.Z."/>
            <person name="Wang X."/>
            <person name="Wang C.C."/>
            <person name="Yang T.C."/>
            <person name="Huo Q.B."/>
            <person name="Li W."/>
            <person name="Chen H.Y."/>
            <person name="Chen S.E."/>
            <person name="Zhou L.G."/>
            <person name="Ni X.B."/>
            <person name="Tian J.H."/>
            <person name="Sheng Y."/>
            <person name="Liu T."/>
            <person name="Pan Y.S."/>
            <person name="Xia L.Y."/>
            <person name="Li J."/>
            <person name="Zhao F."/>
            <person name="Cao W.C."/>
        </authorList>
    </citation>
    <scope>NUCLEOTIDE SEQUENCE [LARGE SCALE GENOMIC DNA]</scope>
    <source>
        <strain evidence="2">HaeL-2018</strain>
    </source>
</reference>
<feature type="region of interest" description="Disordered" evidence="1">
    <location>
        <begin position="16"/>
        <end position="115"/>
    </location>
</feature>